<dbReference type="InterPro" id="IPR036162">
    <property type="entry name" value="Resolvase-like_N_sf"/>
</dbReference>
<dbReference type="SUPFAM" id="SSF53041">
    <property type="entry name" value="Resolvase-like"/>
    <property type="match status" value="1"/>
</dbReference>
<evidence type="ECO:0000259" key="1">
    <source>
        <dbReference type="PROSITE" id="PS51736"/>
    </source>
</evidence>
<dbReference type="SMART" id="SM00857">
    <property type="entry name" value="Resolvase"/>
    <property type="match status" value="1"/>
</dbReference>
<accession>A0ABW3UP50</accession>
<dbReference type="CDD" id="cd00338">
    <property type="entry name" value="Ser_Recombinase"/>
    <property type="match status" value="1"/>
</dbReference>
<dbReference type="Pfam" id="PF00239">
    <property type="entry name" value="Resolvase"/>
    <property type="match status" value="1"/>
</dbReference>
<reference evidence="3" key="1">
    <citation type="journal article" date="2019" name="Int. J. Syst. Evol. Microbiol.">
        <title>The Global Catalogue of Microorganisms (GCM) 10K type strain sequencing project: providing services to taxonomists for standard genome sequencing and annotation.</title>
        <authorList>
            <consortium name="The Broad Institute Genomics Platform"/>
            <consortium name="The Broad Institute Genome Sequencing Center for Infectious Disease"/>
            <person name="Wu L."/>
            <person name="Ma J."/>
        </authorList>
    </citation>
    <scope>NUCLEOTIDE SEQUENCE [LARGE SCALE GENOMIC DNA]</scope>
    <source>
        <strain evidence="3">CCUG 53270</strain>
    </source>
</reference>
<proteinExistence type="predicted"/>
<keyword evidence="3" id="KW-1185">Reference proteome</keyword>
<sequence length="143" mass="16198">MTTNKTKVAIYARVNQEQEGLDNQLQALRAYCEANGKEICAEYVDEGVSGMSMKGRHSLQRLLEDAEKQEFREVIVWRVNRLARNVLDVMSIIRKLEERNITFRSITENFDNSTPSGKFVLQTIALITELGLKESMAGDSING</sequence>
<evidence type="ECO:0000313" key="3">
    <source>
        <dbReference type="Proteomes" id="UP001597180"/>
    </source>
</evidence>
<dbReference type="RefSeq" id="WP_345592390.1">
    <property type="nucleotide sequence ID" value="NZ_BAABJG010000031.1"/>
</dbReference>
<comment type="caution">
    <text evidence="2">The sequence shown here is derived from an EMBL/GenBank/DDBJ whole genome shotgun (WGS) entry which is preliminary data.</text>
</comment>
<dbReference type="InterPro" id="IPR006119">
    <property type="entry name" value="Resolv_N"/>
</dbReference>
<dbReference type="Proteomes" id="UP001597180">
    <property type="component" value="Unassembled WGS sequence"/>
</dbReference>
<dbReference type="PANTHER" id="PTHR30461">
    <property type="entry name" value="DNA-INVERTASE FROM LAMBDOID PROPHAGE"/>
    <property type="match status" value="1"/>
</dbReference>
<dbReference type="PROSITE" id="PS51736">
    <property type="entry name" value="RECOMBINASES_3"/>
    <property type="match status" value="1"/>
</dbReference>
<dbReference type="PANTHER" id="PTHR30461:SF23">
    <property type="entry name" value="DNA RECOMBINASE-RELATED"/>
    <property type="match status" value="1"/>
</dbReference>
<protein>
    <submittedName>
        <fullName evidence="2">Recombinase family protein</fullName>
    </submittedName>
</protein>
<dbReference type="EMBL" id="JBHTLU010000021">
    <property type="protein sequence ID" value="MFD1222074.1"/>
    <property type="molecule type" value="Genomic_DNA"/>
</dbReference>
<name>A0ABW3UP50_9BACL</name>
<dbReference type="Gene3D" id="3.40.50.1390">
    <property type="entry name" value="Resolvase, N-terminal catalytic domain"/>
    <property type="match status" value="1"/>
</dbReference>
<dbReference type="InterPro" id="IPR050639">
    <property type="entry name" value="SSR_resolvase"/>
</dbReference>
<organism evidence="2 3">
    <name type="scientific">Paenibacillus vulneris</name>
    <dbReference type="NCBI Taxonomy" id="1133364"/>
    <lineage>
        <taxon>Bacteria</taxon>
        <taxon>Bacillati</taxon>
        <taxon>Bacillota</taxon>
        <taxon>Bacilli</taxon>
        <taxon>Bacillales</taxon>
        <taxon>Paenibacillaceae</taxon>
        <taxon>Paenibacillus</taxon>
    </lineage>
</organism>
<gene>
    <name evidence="2" type="ORF">ACFQ4B_18290</name>
</gene>
<evidence type="ECO:0000313" key="2">
    <source>
        <dbReference type="EMBL" id="MFD1222074.1"/>
    </source>
</evidence>
<feature type="domain" description="Resolvase/invertase-type recombinase catalytic" evidence="1">
    <location>
        <begin position="7"/>
        <end position="143"/>
    </location>
</feature>